<gene>
    <name evidence="13" type="ORF">HK100_000585</name>
</gene>
<dbReference type="Gene3D" id="3.40.50.300">
    <property type="entry name" value="P-loop containing nucleotide triphosphate hydrolases"/>
    <property type="match status" value="2"/>
</dbReference>
<dbReference type="Gene3D" id="1.20.1560.10">
    <property type="entry name" value="ABC transporter type 1, transmembrane domain"/>
    <property type="match status" value="2"/>
</dbReference>
<evidence type="ECO:0000256" key="8">
    <source>
        <dbReference type="ARBA" id="ARBA00022989"/>
    </source>
</evidence>
<dbReference type="InterPro" id="IPR044746">
    <property type="entry name" value="ABCC_6TM_D1"/>
</dbReference>
<organism evidence="13 14">
    <name type="scientific">Physocladia obscura</name>
    <dbReference type="NCBI Taxonomy" id="109957"/>
    <lineage>
        <taxon>Eukaryota</taxon>
        <taxon>Fungi</taxon>
        <taxon>Fungi incertae sedis</taxon>
        <taxon>Chytridiomycota</taxon>
        <taxon>Chytridiomycota incertae sedis</taxon>
        <taxon>Chytridiomycetes</taxon>
        <taxon>Chytridiales</taxon>
        <taxon>Chytriomycetaceae</taxon>
        <taxon>Physocladia</taxon>
    </lineage>
</organism>
<dbReference type="FunFam" id="3.40.50.300:FF:000074">
    <property type="entry name" value="Multidrug resistance-associated protein 5 isoform 1"/>
    <property type="match status" value="1"/>
</dbReference>
<protein>
    <submittedName>
        <fullName evidence="13">Uncharacterized protein</fullName>
    </submittedName>
</protein>
<dbReference type="GO" id="GO:0016020">
    <property type="term" value="C:membrane"/>
    <property type="evidence" value="ECO:0007669"/>
    <property type="project" value="InterPro"/>
</dbReference>
<keyword evidence="6" id="KW-0547">Nucleotide-binding</keyword>
<feature type="transmembrane region" description="Helical" evidence="10">
    <location>
        <begin position="261"/>
        <end position="280"/>
    </location>
</feature>
<evidence type="ECO:0000313" key="14">
    <source>
        <dbReference type="Proteomes" id="UP001211907"/>
    </source>
</evidence>
<feature type="transmembrane region" description="Helical" evidence="10">
    <location>
        <begin position="219"/>
        <end position="241"/>
    </location>
</feature>
<keyword evidence="3" id="KW-0813">Transport</keyword>
<feature type="transmembrane region" description="Helical" evidence="10">
    <location>
        <begin position="150"/>
        <end position="168"/>
    </location>
</feature>
<comment type="similarity">
    <text evidence="2">Belongs to the ABC transporter superfamily. ABCC family. Conjugate transporter (TC 3.A.1.208) subfamily.</text>
</comment>
<feature type="transmembrane region" description="Helical" evidence="10">
    <location>
        <begin position="75"/>
        <end position="96"/>
    </location>
</feature>
<keyword evidence="5" id="KW-0677">Repeat</keyword>
<evidence type="ECO:0000256" key="10">
    <source>
        <dbReference type="SAM" id="Phobius"/>
    </source>
</evidence>
<evidence type="ECO:0000259" key="11">
    <source>
        <dbReference type="PROSITE" id="PS50893"/>
    </source>
</evidence>
<proteinExistence type="inferred from homology"/>
<keyword evidence="14" id="KW-1185">Reference proteome</keyword>
<accession>A0AAD5XBQ1</accession>
<dbReference type="CDD" id="cd03250">
    <property type="entry name" value="ABCC_MRP_domain1"/>
    <property type="match status" value="1"/>
</dbReference>
<feature type="domain" description="ABC transporter" evidence="11">
    <location>
        <begin position="560"/>
        <end position="783"/>
    </location>
</feature>
<feature type="transmembrane region" description="Helical" evidence="10">
    <location>
        <begin position="108"/>
        <end position="130"/>
    </location>
</feature>
<dbReference type="InterPro" id="IPR027417">
    <property type="entry name" value="P-loop_NTPase"/>
</dbReference>
<keyword evidence="9 10" id="KW-0472">Membrane</keyword>
<dbReference type="CDD" id="cd18580">
    <property type="entry name" value="ABC_6TM_ABCC_D2"/>
    <property type="match status" value="1"/>
</dbReference>
<evidence type="ECO:0000256" key="9">
    <source>
        <dbReference type="ARBA" id="ARBA00023136"/>
    </source>
</evidence>
<dbReference type="SUPFAM" id="SSF52540">
    <property type="entry name" value="P-loop containing nucleoside triphosphate hydrolases"/>
    <property type="match status" value="2"/>
</dbReference>
<sequence>MNTQVLLGVGSIICLGAKVAALISTKLDPFDSDSIQSAVQTVLIIAEVLRQFLSLIVSRVRLSTAAFPSSNAQSFWPSSSATTVNLAVRFAFWLLISLWLSRNASDSLLPYDVIAFVASLIALVAVFNTPPSEDPMAYHRLDSYPVNPKPPQSLFSIFSFGFMSDIMFKGTIQKITANDLYDLDSEFRAPYLFNLFDANYHPESSNSIWPFFRAIIPFFGWRFMLAWLFVCCNLVTELIQPKFIEWILNYLVADDDVYPRAYGWWLVGGVFLVAVLSPPIKEQYFNRMLVTGIKIRTGLVGAIYKKSLKLSSSARQIYTQGYIQTLQSVDAEVINLLPRQIFNGVFKANVQLAFVFYLLHQQIGVAFIPGFLIVVLSSPIQVSFTNKSGVQEKLRLEAMDRRIRLMGETLKGMLVVKFNNLSVPLQREIKTLRQKEMESIRVSLIYQSLAATVWQLQPFVIALSCFGTYIILLGNTLTPAKTFATLALLRLMNQPMNWLRNLFIQAKKIMVSARRIDAFLRANEIQPVCGDYNADEGYVRVSEKHIFGDESFDKTVAIVVRNARSSWSERDPISVNISELIVKKGELVAIVGRTGEGKSSLISTLLGEMCLKSGLVKIYGKIAYISQNAWILSGTIRENILFGKDFNAQTYYAILETCALTRDLELWDDGDLTEIGERGINLSGGQKQRISLARALYSDSEVYFFDDPLSALDAHVGKHVFNRVLRKDGGVLAGKTRILVTHGIHHLPSVDRILLISGGEIREEGSYDELVSIPGGEFAKLAEVMEADETKMRDAELRGAAEGSDGSVNSSPIVGSEVVTVAEAVADVRRIILAKQAKIGTTQLISEEEQAEGSVGWDAYQQYAAAFSVYGFIVCMVLSLLSNAFSICASWWLGLWSTESPENQTKAIGFYFGIYAIIMMIVAITGSVYTYMFRAVYALRFSKDVDTLCDSLPVSFADAMLEFIIIITGFAACTIATPLYIFMVLPLAYPYIWLQRHYLGTSRDLRRLHSITRSPIYQLLGESLDGLPTLRSYGMQNEFIHRLVTMADLNNNSWITNLYSSRWFDVRIDTVGLMTLFISAALCVVSKGYVDPGLAGLALIYASSNAGYLSFFVQDFCLLEVNIVSVERINEYVDCPKEISGNQEQNEPSDGWPHSGTLDFRKYSTRYRQNLDTVLKDLNFTINSGERVGIVGRTGSGKSSLVLAVTRILERTGGFIALDGFDISRLELKNLREQITVVPQEPVLFASTIRKNLDPFGKYNDRELWLTLEKTRMKEWVQAFPLKLDALISEGGSNLSVGERQLLCMAKALLQKSRILVLDEATSSIDIKTDELIQQILRKEFRNSTILCIAHRINTILDYDRILVLDSGRACEFDTPNALLANPDSLFASLCKNYQE</sequence>
<dbReference type="Proteomes" id="UP001211907">
    <property type="component" value="Unassembled WGS sequence"/>
</dbReference>
<feature type="domain" description="ABC transmembrane type-1" evidence="12">
    <location>
        <begin position="940"/>
        <end position="1102"/>
    </location>
</feature>
<dbReference type="InterPro" id="IPR017871">
    <property type="entry name" value="ABC_transporter-like_CS"/>
</dbReference>
<feature type="transmembrane region" description="Helical" evidence="10">
    <location>
        <begin position="354"/>
        <end position="376"/>
    </location>
</feature>
<dbReference type="SUPFAM" id="SSF90123">
    <property type="entry name" value="ABC transporter transmembrane region"/>
    <property type="match status" value="2"/>
</dbReference>
<dbReference type="Pfam" id="PF00664">
    <property type="entry name" value="ABC_membrane"/>
    <property type="match status" value="2"/>
</dbReference>
<dbReference type="InterPro" id="IPR003593">
    <property type="entry name" value="AAA+_ATPase"/>
</dbReference>
<evidence type="ECO:0000256" key="7">
    <source>
        <dbReference type="ARBA" id="ARBA00022840"/>
    </source>
</evidence>
<feature type="domain" description="ABC transporter" evidence="11">
    <location>
        <begin position="1160"/>
        <end position="1392"/>
    </location>
</feature>
<keyword evidence="7" id="KW-0067">ATP-binding</keyword>
<dbReference type="Pfam" id="PF00005">
    <property type="entry name" value="ABC_tran"/>
    <property type="match status" value="2"/>
</dbReference>
<feature type="transmembrane region" description="Helical" evidence="10">
    <location>
        <begin position="869"/>
        <end position="896"/>
    </location>
</feature>
<comment type="caution">
    <text evidence="13">The sequence shown here is derived from an EMBL/GenBank/DDBJ whole genome shotgun (WGS) entry which is preliminary data.</text>
</comment>
<evidence type="ECO:0000256" key="5">
    <source>
        <dbReference type="ARBA" id="ARBA00022737"/>
    </source>
</evidence>
<feature type="transmembrane region" description="Helical" evidence="10">
    <location>
        <begin position="908"/>
        <end position="932"/>
    </location>
</feature>
<dbReference type="PROSITE" id="PS00211">
    <property type="entry name" value="ABC_TRANSPORTER_1"/>
    <property type="match status" value="2"/>
</dbReference>
<dbReference type="InterPro" id="IPR036640">
    <property type="entry name" value="ABC1_TM_sf"/>
</dbReference>
<dbReference type="InterPro" id="IPR050173">
    <property type="entry name" value="ABC_transporter_C-like"/>
</dbReference>
<dbReference type="PANTHER" id="PTHR24223">
    <property type="entry name" value="ATP-BINDING CASSETTE SUB-FAMILY C"/>
    <property type="match status" value="1"/>
</dbReference>
<evidence type="ECO:0000256" key="3">
    <source>
        <dbReference type="ARBA" id="ARBA00022448"/>
    </source>
</evidence>
<dbReference type="GO" id="GO:0016887">
    <property type="term" value="F:ATP hydrolysis activity"/>
    <property type="evidence" value="ECO:0007669"/>
    <property type="project" value="InterPro"/>
</dbReference>
<evidence type="ECO:0000256" key="2">
    <source>
        <dbReference type="ARBA" id="ARBA00009726"/>
    </source>
</evidence>
<evidence type="ECO:0000256" key="6">
    <source>
        <dbReference type="ARBA" id="ARBA00022741"/>
    </source>
</evidence>
<dbReference type="CDD" id="cd18579">
    <property type="entry name" value="ABC_6TM_ABCC_D1"/>
    <property type="match status" value="1"/>
</dbReference>
<dbReference type="InterPro" id="IPR044726">
    <property type="entry name" value="ABCC_6TM_D2"/>
</dbReference>
<dbReference type="FunFam" id="3.40.50.300:FF:000997">
    <property type="entry name" value="Multidrug resistance-associated protein 1"/>
    <property type="match status" value="1"/>
</dbReference>
<dbReference type="InterPro" id="IPR003439">
    <property type="entry name" value="ABC_transporter-like_ATP-bd"/>
</dbReference>
<evidence type="ECO:0000259" key="12">
    <source>
        <dbReference type="PROSITE" id="PS50929"/>
    </source>
</evidence>
<evidence type="ECO:0000313" key="13">
    <source>
        <dbReference type="EMBL" id="KAJ3118554.1"/>
    </source>
</evidence>
<evidence type="ECO:0000256" key="4">
    <source>
        <dbReference type="ARBA" id="ARBA00022692"/>
    </source>
</evidence>
<dbReference type="PROSITE" id="PS50929">
    <property type="entry name" value="ABC_TM1F"/>
    <property type="match status" value="2"/>
</dbReference>
<dbReference type="GO" id="GO:0012505">
    <property type="term" value="C:endomembrane system"/>
    <property type="evidence" value="ECO:0007669"/>
    <property type="project" value="UniProtKB-SubCell"/>
</dbReference>
<feature type="domain" description="ABC transmembrane type-1" evidence="12">
    <location>
        <begin position="228"/>
        <end position="508"/>
    </location>
</feature>
<feature type="transmembrane region" description="Helical" evidence="10">
    <location>
        <begin position="963"/>
        <end position="989"/>
    </location>
</feature>
<dbReference type="SMART" id="SM00382">
    <property type="entry name" value="AAA"/>
    <property type="match status" value="2"/>
</dbReference>
<comment type="subcellular location">
    <subcellularLocation>
        <location evidence="1">Endomembrane system</location>
        <topology evidence="1">Multi-pass membrane protein</topology>
    </subcellularLocation>
</comment>
<dbReference type="InterPro" id="IPR011527">
    <property type="entry name" value="ABC1_TM_dom"/>
</dbReference>
<keyword evidence="4 10" id="KW-0812">Transmembrane</keyword>
<dbReference type="PANTHER" id="PTHR24223:SF456">
    <property type="entry name" value="MULTIDRUG RESISTANCE-ASSOCIATED PROTEIN LETHAL(2)03659"/>
    <property type="match status" value="1"/>
</dbReference>
<dbReference type="CDD" id="cd03244">
    <property type="entry name" value="ABCC_MRP_domain2"/>
    <property type="match status" value="1"/>
</dbReference>
<dbReference type="GO" id="GO:0005524">
    <property type="term" value="F:ATP binding"/>
    <property type="evidence" value="ECO:0007669"/>
    <property type="project" value="UniProtKB-KW"/>
</dbReference>
<reference evidence="13" key="1">
    <citation type="submission" date="2020-05" db="EMBL/GenBank/DDBJ databases">
        <title>Phylogenomic resolution of chytrid fungi.</title>
        <authorList>
            <person name="Stajich J.E."/>
            <person name="Amses K."/>
            <person name="Simmons R."/>
            <person name="Seto K."/>
            <person name="Myers J."/>
            <person name="Bonds A."/>
            <person name="Quandt C.A."/>
            <person name="Barry K."/>
            <person name="Liu P."/>
            <person name="Grigoriev I."/>
            <person name="Longcore J.E."/>
            <person name="James T.Y."/>
        </authorList>
    </citation>
    <scope>NUCLEOTIDE SEQUENCE</scope>
    <source>
        <strain evidence="13">JEL0513</strain>
    </source>
</reference>
<dbReference type="EMBL" id="JADGJH010001117">
    <property type="protein sequence ID" value="KAJ3118554.1"/>
    <property type="molecule type" value="Genomic_DNA"/>
</dbReference>
<keyword evidence="8 10" id="KW-1133">Transmembrane helix</keyword>
<evidence type="ECO:0000256" key="1">
    <source>
        <dbReference type="ARBA" id="ARBA00004127"/>
    </source>
</evidence>
<name>A0AAD5XBQ1_9FUNG</name>
<dbReference type="PROSITE" id="PS50893">
    <property type="entry name" value="ABC_TRANSPORTER_2"/>
    <property type="match status" value="2"/>
</dbReference>
<dbReference type="GO" id="GO:0140359">
    <property type="term" value="F:ABC-type transporter activity"/>
    <property type="evidence" value="ECO:0007669"/>
    <property type="project" value="InterPro"/>
</dbReference>